<sequence length="1263" mass="139411">MYIYSDTANMKPLSQRRSSLKFNRMSSTMTGLLFLLVCIGSHVSAERDFNLNDSQVPVIEPKDVPAYQQDPYVTELMRCEQSPNEIVLSLVLKQHDWNELSAAKRAHVQSKLAKFFAIPKEFIALDSIRRHDLQSMQKTAMRKGGKLQKGWETTNRRLGRASFMIGCGANYFDMGEPIVKQIAHQVKDGTIGAITEENFGTWYIWRKELRPRSQRKRRDTEGSAPEDDYEYDYGEEETPEPVTTTPAPTHAHRHHHGVTDNISAGAGAVPAVEVTAPAPPNSPTIVESRPNSLDEEIEESVSKLESVISKTIENTKNIKELSVLSVDDDADEDVDLEQLGKTHAVGVPAVPQIVETDKMLVEEFDNELDVIKADTATPSIASTTSATVNPSLFDAAPNMNSNSNNIINKNNNNDDDDDDGVQDTVVVAVTAANVEDHMATSTLLTTNQDIIATPATPKSASVHAHSTQPNSIENNNNISNNSKQSPSFSPYDANSSVSVPSIATTIETIETTSTPSLPSLSSAAGTSIPVSTITTSTTTSATMNTTPSTISVTESVTVSNNNNNNNNTTFTTATTATLPSSTTSTTATQSQSPKEEDANAIDASNNSSVSAGQDSTATISVSTTTPHVPVASIEVSSTTFASTDYVEPHNENSAPIIKTRLQKLAVTSGKAFTFLVPEDTFFDTEDLKNLRLELTDKDGQELKHNSWLQFNAEKRELYGLPLDDTVSRWQYRLTATDSGNESVTETVEISVQQHRGVRTINHEINIAVRINEKHLKNIDWQLKLIHGIARTLEDGNSAALVVREIRQVPQDPHSATFVYFNETLPTTECPEAELNDIVRRLDAQRLSDLVQPLLGIKSITGQLIGSCLKTELTKPKPTMHMSKNLPPMPRNQVDRVNASVGQLLVYRVPIDTFYDPNDNELTLTLKTKDHKELGTRHWLQFDSKNQEFYGIPKSGDLGSDEYLLVAEDSGGLSATDALVVVVSHAPKKEFSVFFKAYLAIRHENFNADLQRKFVERIAQLHGDSNTNQIQVRSITTHHDSDGTIVNFYNTSLYKSHNRCPDKEMAITRSVYLTSDMMLRESVKKLLGPELNLTNLSVAPFGACHQTMDINQHEYIPTRTEEPGLKSTFSEEYLATFILPAVIILVMILLASIIACCLHRRRHKSGKMELGDEEERKSFRTKGIPVIFQDEFDEKPEIGNKSPVILKDEKPPLMPPSYNTSNLIGDNDVDEYVPPPAVVVGGREIRGKSPATPSYRKPPPYVSP</sequence>
<dbReference type="CDD" id="cd11303">
    <property type="entry name" value="Dystroglycan_repeat"/>
    <property type="match status" value="2"/>
</dbReference>
<keyword evidence="10 26" id="KW-0812">Transmembrane</keyword>
<dbReference type="SMART" id="SM00736">
    <property type="entry name" value="CADG"/>
    <property type="match status" value="2"/>
</dbReference>
<protein>
    <recommendedName>
        <fullName evidence="21">Dystroglycan 1</fullName>
    </recommendedName>
    <alternativeName>
        <fullName evidence="23">Dystroglycan</fullName>
    </alternativeName>
    <alternativeName>
        <fullName evidence="22">Dystrophin-associated glycoprotein 1</fullName>
    </alternativeName>
</protein>
<dbReference type="GeneID" id="115623622"/>
<evidence type="ECO:0000256" key="25">
    <source>
        <dbReference type="SAM" id="MobiDB-lite"/>
    </source>
</evidence>
<feature type="compositionally biased region" description="Low complexity" evidence="25">
    <location>
        <begin position="399"/>
        <end position="411"/>
    </location>
</feature>
<dbReference type="PANTHER" id="PTHR21559">
    <property type="entry name" value="DYSTROGLYCAN-RELATED"/>
    <property type="match status" value="1"/>
</dbReference>
<keyword evidence="6" id="KW-1003">Cell membrane</keyword>
<keyword evidence="9" id="KW-0597">Phosphoprotein</keyword>
<keyword evidence="18" id="KW-0628">Postsynaptic cell membrane</keyword>
<dbReference type="InterPro" id="IPR013783">
    <property type="entry name" value="Ig-like_fold"/>
</dbReference>
<dbReference type="GO" id="GO:0042383">
    <property type="term" value="C:sarcolemma"/>
    <property type="evidence" value="ECO:0007669"/>
    <property type="project" value="UniProtKB-SubCell"/>
</dbReference>
<evidence type="ECO:0000256" key="1">
    <source>
        <dbReference type="ARBA" id="ARBA00004135"/>
    </source>
</evidence>
<evidence type="ECO:0000256" key="17">
    <source>
        <dbReference type="ARBA" id="ARBA00023242"/>
    </source>
</evidence>
<evidence type="ECO:0000256" key="24">
    <source>
        <dbReference type="ARBA" id="ARBA00034100"/>
    </source>
</evidence>
<gene>
    <name evidence="29" type="primary">LOC115623622</name>
</gene>
<keyword evidence="17" id="KW-0539">Nucleus</keyword>
<feature type="region of interest" description="Disordered" evidence="25">
    <location>
        <begin position="211"/>
        <end position="256"/>
    </location>
</feature>
<evidence type="ECO:0000256" key="23">
    <source>
        <dbReference type="ARBA" id="ARBA00031034"/>
    </source>
</evidence>
<keyword evidence="16" id="KW-0206">Cytoskeleton</keyword>
<dbReference type="Gene3D" id="2.60.40.10">
    <property type="entry name" value="Immunoglobulins"/>
    <property type="match status" value="2"/>
</dbReference>
<dbReference type="GO" id="GO:0002009">
    <property type="term" value="P:morphogenesis of an epithelium"/>
    <property type="evidence" value="ECO:0007669"/>
    <property type="project" value="TreeGrafter"/>
</dbReference>
<dbReference type="SUPFAM" id="SSF49313">
    <property type="entry name" value="Cadherin-like"/>
    <property type="match status" value="2"/>
</dbReference>
<evidence type="ECO:0000256" key="2">
    <source>
        <dbReference type="ARBA" id="ARBA00004239"/>
    </source>
</evidence>
<dbReference type="GO" id="GO:0007411">
    <property type="term" value="P:axon guidance"/>
    <property type="evidence" value="ECO:0007669"/>
    <property type="project" value="TreeGrafter"/>
</dbReference>
<keyword evidence="26" id="KW-0472">Membrane</keyword>
<organism evidence="28 29">
    <name type="scientific">Drosophila lebanonensis</name>
    <name type="common">Fruit fly</name>
    <name type="synonym">Scaptodrosophila lebanonensis</name>
    <dbReference type="NCBI Taxonomy" id="7225"/>
    <lineage>
        <taxon>Eukaryota</taxon>
        <taxon>Metazoa</taxon>
        <taxon>Ecdysozoa</taxon>
        <taxon>Arthropoda</taxon>
        <taxon>Hexapoda</taxon>
        <taxon>Insecta</taxon>
        <taxon>Pterygota</taxon>
        <taxon>Neoptera</taxon>
        <taxon>Endopterygota</taxon>
        <taxon>Diptera</taxon>
        <taxon>Brachycera</taxon>
        <taxon>Muscomorpha</taxon>
        <taxon>Ephydroidea</taxon>
        <taxon>Drosophilidae</taxon>
        <taxon>Scaptodrosophila</taxon>
    </lineage>
</organism>
<dbReference type="GO" id="GO:0016011">
    <property type="term" value="C:dystroglycan complex"/>
    <property type="evidence" value="ECO:0007669"/>
    <property type="project" value="TreeGrafter"/>
</dbReference>
<dbReference type="FunFam" id="2.60.40.10:FF:001693">
    <property type="entry name" value="Dystroglycan, isoform B"/>
    <property type="match status" value="1"/>
</dbReference>
<dbReference type="GO" id="GO:0005654">
    <property type="term" value="C:nucleoplasm"/>
    <property type="evidence" value="ECO:0007669"/>
    <property type="project" value="UniProtKB-SubCell"/>
</dbReference>
<evidence type="ECO:0000256" key="21">
    <source>
        <dbReference type="ARBA" id="ARBA00026224"/>
    </source>
</evidence>
<dbReference type="Pfam" id="PF05345">
    <property type="entry name" value="He_PIG"/>
    <property type="match status" value="1"/>
</dbReference>
<reference evidence="29" key="1">
    <citation type="submission" date="2025-08" db="UniProtKB">
        <authorList>
            <consortium name="RefSeq"/>
        </authorList>
    </citation>
    <scope>IDENTIFICATION</scope>
    <source>
        <strain evidence="29">11010-0011.00</strain>
        <tissue evidence="29">Whole body</tissue>
    </source>
</reference>
<dbReference type="InterPro" id="IPR006644">
    <property type="entry name" value="Cadg"/>
</dbReference>
<comment type="function">
    <text evidence="19">The dystroglycan complex is involved in a number of processes including laminin and basement membrane assembly, sarcolemmal stability, cell survival, peripheral nerve myelination, nodal structure, cell migration, and epithelial polarization.</text>
</comment>
<dbReference type="GO" id="GO:0021675">
    <property type="term" value="P:nerve development"/>
    <property type="evidence" value="ECO:0007669"/>
    <property type="project" value="TreeGrafter"/>
</dbReference>
<evidence type="ECO:0000256" key="13">
    <source>
        <dbReference type="ARBA" id="ARBA00023018"/>
    </source>
</evidence>
<evidence type="ECO:0000313" key="29">
    <source>
        <dbReference type="RefSeq" id="XP_030373916.1"/>
    </source>
</evidence>
<evidence type="ECO:0000256" key="4">
    <source>
        <dbReference type="ARBA" id="ARBA00004251"/>
    </source>
</evidence>
<feature type="domain" description="Peptidase S72" evidence="27">
    <location>
        <begin position="985"/>
        <end position="1102"/>
    </location>
</feature>
<proteinExistence type="predicted"/>
<feature type="region of interest" description="Disordered" evidence="25">
    <location>
        <begin position="1201"/>
        <end position="1228"/>
    </location>
</feature>
<dbReference type="GO" id="GO:0005856">
    <property type="term" value="C:cytoskeleton"/>
    <property type="evidence" value="ECO:0007669"/>
    <property type="project" value="UniProtKB-SubCell"/>
</dbReference>
<evidence type="ECO:0000259" key="27">
    <source>
        <dbReference type="PROSITE" id="PS51699"/>
    </source>
</evidence>
<feature type="domain" description="Peptidase S72" evidence="27">
    <location>
        <begin position="759"/>
        <end position="866"/>
    </location>
</feature>
<evidence type="ECO:0000256" key="19">
    <source>
        <dbReference type="ARBA" id="ARBA00023567"/>
    </source>
</evidence>
<feature type="transmembrane region" description="Helical" evidence="26">
    <location>
        <begin position="1132"/>
        <end position="1157"/>
    </location>
</feature>
<dbReference type="PANTHER" id="PTHR21559:SF21">
    <property type="entry name" value="DYSTROGLYCAN 1"/>
    <property type="match status" value="1"/>
</dbReference>
<feature type="compositionally biased region" description="Low complexity" evidence="25">
    <location>
        <begin position="558"/>
        <end position="592"/>
    </location>
</feature>
<keyword evidence="13" id="KW-0770">Synapse</keyword>
<feature type="region of interest" description="Disordered" evidence="25">
    <location>
        <begin position="1242"/>
        <end position="1263"/>
    </location>
</feature>
<accession>A0A6J2TAQ5</accession>
<dbReference type="GO" id="GO:0043236">
    <property type="term" value="F:laminin binding"/>
    <property type="evidence" value="ECO:0007669"/>
    <property type="project" value="TreeGrafter"/>
</dbReference>
<keyword evidence="7" id="KW-0963">Cytoplasm</keyword>
<evidence type="ECO:0000256" key="9">
    <source>
        <dbReference type="ARBA" id="ARBA00022553"/>
    </source>
</evidence>
<keyword evidence="28" id="KW-1185">Reference proteome</keyword>
<feature type="compositionally biased region" description="Low complexity" evidence="25">
    <location>
        <begin position="466"/>
        <end position="487"/>
    </location>
</feature>
<comment type="function">
    <text evidence="20">Transmembrane protein that plays important roles in connecting the extracellular matrix to the cytoskeleton. Acts as a cell adhesion receptor in both muscle and non-muscle tissues. Receptor for both DMD and UTRN and, through these interactions, scaffolds axin to the cytoskeleton. Also functions in cell adhesion-mediated signaling and implicated in cell polarity.</text>
</comment>
<keyword evidence="14" id="KW-1015">Disulfide bond</keyword>
<feature type="region of interest" description="Disordered" evidence="25">
    <location>
        <begin position="456"/>
        <end position="496"/>
    </location>
</feature>
<evidence type="ECO:0000256" key="22">
    <source>
        <dbReference type="ARBA" id="ARBA00030092"/>
    </source>
</evidence>
<dbReference type="InterPro" id="IPR015919">
    <property type="entry name" value="Cadherin-like_sf"/>
</dbReference>
<keyword evidence="15" id="KW-0325">Glycoprotein</keyword>
<comment type="subcellular location">
    <subcellularLocation>
        <location evidence="1">Cell membrane</location>
        <location evidence="1">Sarcolemma</location>
    </subcellularLocation>
    <subcellularLocation>
        <location evidence="4">Cell membrane</location>
        <topology evidence="4">Single-pass type I membrane protein</topology>
    </subcellularLocation>
    <subcellularLocation>
        <location evidence="3">Cytoplasm</location>
        <location evidence="3">Cytoskeleton</location>
    </subcellularLocation>
    <subcellularLocation>
        <location evidence="5">Nucleus</location>
        <location evidence="5">Nucleoplasm</location>
    </subcellularLocation>
    <subcellularLocation>
        <location evidence="24">Postsynaptic cell membrane</location>
    </subcellularLocation>
    <subcellularLocation>
        <location evidence="2">Secreted</location>
        <location evidence="2">Extracellular space</location>
    </subcellularLocation>
</comment>
<feature type="compositionally biased region" description="Acidic residues" evidence="25">
    <location>
        <begin position="224"/>
        <end position="239"/>
    </location>
</feature>
<dbReference type="GO" id="GO:0045211">
    <property type="term" value="C:postsynaptic membrane"/>
    <property type="evidence" value="ECO:0007669"/>
    <property type="project" value="UniProtKB-SubCell"/>
</dbReference>
<evidence type="ECO:0000256" key="5">
    <source>
        <dbReference type="ARBA" id="ARBA00004642"/>
    </source>
</evidence>
<evidence type="ECO:0000256" key="15">
    <source>
        <dbReference type="ARBA" id="ARBA00023180"/>
    </source>
</evidence>
<dbReference type="GO" id="GO:0005509">
    <property type="term" value="F:calcium ion binding"/>
    <property type="evidence" value="ECO:0007669"/>
    <property type="project" value="InterPro"/>
</dbReference>
<dbReference type="Gene3D" id="3.30.70.1040">
    <property type="entry name" value="Dystroglycan, domain 2"/>
    <property type="match status" value="1"/>
</dbReference>
<evidence type="ECO:0000256" key="6">
    <source>
        <dbReference type="ARBA" id="ARBA00022475"/>
    </source>
</evidence>
<evidence type="ECO:0000313" key="28">
    <source>
        <dbReference type="Proteomes" id="UP000504634"/>
    </source>
</evidence>
<keyword evidence="12 26" id="KW-1133">Transmembrane helix</keyword>
<feature type="region of interest" description="Disordered" evidence="25">
    <location>
        <begin position="399"/>
        <end position="420"/>
    </location>
</feature>
<dbReference type="CTD" id="36773"/>
<dbReference type="GO" id="GO:0005576">
    <property type="term" value="C:extracellular region"/>
    <property type="evidence" value="ECO:0007669"/>
    <property type="project" value="UniProtKB-SubCell"/>
</dbReference>
<dbReference type="Proteomes" id="UP000504634">
    <property type="component" value="Unplaced"/>
</dbReference>
<dbReference type="Pfam" id="PF05454">
    <property type="entry name" value="DAG1"/>
    <property type="match status" value="1"/>
</dbReference>
<evidence type="ECO:0000256" key="12">
    <source>
        <dbReference type="ARBA" id="ARBA00022989"/>
    </source>
</evidence>
<feature type="compositionally biased region" description="Low complexity" evidence="25">
    <location>
        <begin position="240"/>
        <end position="249"/>
    </location>
</feature>
<dbReference type="RefSeq" id="XP_030373916.1">
    <property type="nucleotide sequence ID" value="XM_030518056.1"/>
</dbReference>
<dbReference type="InterPro" id="IPR008465">
    <property type="entry name" value="DAG1_C"/>
</dbReference>
<dbReference type="InterPro" id="IPR027468">
    <property type="entry name" value="Alpha-dystroglycan_domain_2"/>
</dbReference>
<dbReference type="PROSITE" id="PS51699">
    <property type="entry name" value="SEA_DG"/>
    <property type="match status" value="2"/>
</dbReference>
<evidence type="ECO:0000256" key="7">
    <source>
        <dbReference type="ARBA" id="ARBA00022490"/>
    </source>
</evidence>
<evidence type="ECO:0000256" key="18">
    <source>
        <dbReference type="ARBA" id="ARBA00023257"/>
    </source>
</evidence>
<evidence type="ECO:0000256" key="14">
    <source>
        <dbReference type="ARBA" id="ARBA00023157"/>
    </source>
</evidence>
<evidence type="ECO:0000256" key="11">
    <source>
        <dbReference type="ARBA" id="ARBA00022729"/>
    </source>
</evidence>
<evidence type="ECO:0000256" key="16">
    <source>
        <dbReference type="ARBA" id="ARBA00023212"/>
    </source>
</evidence>
<evidence type="ECO:0000256" key="3">
    <source>
        <dbReference type="ARBA" id="ARBA00004245"/>
    </source>
</evidence>
<dbReference type="InterPro" id="IPR030398">
    <property type="entry name" value="SEA_DG_dom"/>
</dbReference>
<feature type="region of interest" description="Disordered" evidence="25">
    <location>
        <begin position="558"/>
        <end position="613"/>
    </location>
</feature>
<evidence type="ECO:0000256" key="8">
    <source>
        <dbReference type="ARBA" id="ARBA00022525"/>
    </source>
</evidence>
<feature type="compositionally biased region" description="Polar residues" evidence="25">
    <location>
        <begin position="602"/>
        <end position="613"/>
    </location>
</feature>
<evidence type="ECO:0000256" key="20">
    <source>
        <dbReference type="ARBA" id="ARBA00024991"/>
    </source>
</evidence>
<evidence type="ECO:0000256" key="26">
    <source>
        <dbReference type="SAM" id="Phobius"/>
    </source>
</evidence>
<keyword evidence="8" id="KW-0964">Secreted</keyword>
<evidence type="ECO:0000256" key="10">
    <source>
        <dbReference type="ARBA" id="ARBA00022692"/>
    </source>
</evidence>
<keyword evidence="11" id="KW-0732">Signal</keyword>
<feature type="region of interest" description="Disordered" evidence="25">
    <location>
        <begin position="274"/>
        <end position="293"/>
    </location>
</feature>
<name>A0A6J2TAQ5_DROLE</name>
<dbReference type="AlphaFoldDB" id="A0A6J2TAQ5"/>
<dbReference type="OrthoDB" id="5990676at2759"/>